<feature type="domain" description="Phosphoprotein P soyouz module" evidence="7">
    <location>
        <begin position="2"/>
        <end position="58"/>
    </location>
</feature>
<accession>D8WJ30</accession>
<feature type="compositionally biased region" description="Gly residues" evidence="6">
    <location>
        <begin position="154"/>
        <end position="165"/>
    </location>
</feature>
<feature type="compositionally biased region" description="Basic and acidic residues" evidence="6">
    <location>
        <begin position="76"/>
        <end position="97"/>
    </location>
</feature>
<keyword evidence="9" id="KW-1185">Reference proteome</keyword>
<dbReference type="Proteomes" id="UP000097651">
    <property type="component" value="Segment"/>
</dbReference>
<keyword evidence="4" id="KW-0597">Phosphoprotein</keyword>
<organism evidence="8 9">
    <name type="scientific">Tuhoko virus 2</name>
    <dbReference type="NCBI Taxonomy" id="798073"/>
    <lineage>
        <taxon>Viruses</taxon>
        <taxon>Riboviria</taxon>
        <taxon>Orthornavirae</taxon>
        <taxon>Negarnaviricota</taxon>
        <taxon>Haploviricotina</taxon>
        <taxon>Monjiviricetes</taxon>
        <taxon>Mononegavirales</taxon>
        <taxon>Paramyxoviridae</taxon>
        <taxon>Rubulavirinae</taxon>
        <taxon>Pararubulavirus</taxon>
        <taxon>Pararubulavirus cantonense</taxon>
    </lineage>
</organism>
<sequence>MDPSPSDEEISAWIDKGMDTVQHFISQPVNPQSSLGKNTIKSGNTKILIKSAEKKSKATKDNVTQESAPTPPPRDYQSEKKEVVRPKIRKTQGERPRPLPPIPQQEESIYEEVSREVVEEDQPLLQQQQAHVLKGKQKILSTSPVNQEPDLPTGPGGQGFKRGGLGLISQQQDSSTYDQGIDESLTSDGMATNLVLESGATLAVPLSDQLQCDIPALVENALQSAPCVKEILRYLRVLENRFNQMESKIDKIISHQNILTQIRNEQLGLKASMAMLEGMITSIKIMDPGVGPGATAAQAKKLFKEVPVVISGNSVGATELTEAAELEIQDLGRPVIPQQTPKKRAVVGDSDLASYKLTLKNLAKDCIPNAHIQAEFDKKISSIRSENDFKKIKREILRAAT</sequence>
<proteinExistence type="inferred from homology"/>
<protein>
    <recommendedName>
        <fullName evidence="2">Phosphoprotein</fullName>
    </recommendedName>
</protein>
<keyword evidence="3" id="KW-0691">RNA editing</keyword>
<evidence type="ECO:0000256" key="4">
    <source>
        <dbReference type="ARBA" id="ARBA00022553"/>
    </source>
</evidence>
<feature type="compositionally biased region" description="Polar residues" evidence="6">
    <location>
        <begin position="25"/>
        <end position="45"/>
    </location>
</feature>
<keyword evidence="5" id="KW-0693">Viral RNA replication</keyword>
<dbReference type="GeneID" id="20964350"/>
<feature type="region of interest" description="Disordered" evidence="6">
    <location>
        <begin position="25"/>
        <end position="103"/>
    </location>
</feature>
<evidence type="ECO:0000313" key="8">
    <source>
        <dbReference type="EMBL" id="ADI80717.1"/>
    </source>
</evidence>
<reference evidence="8 9" key="1">
    <citation type="journal article" date="2010" name="Virology">
        <title>Identification and complete genome analysis of three novel paramyxoviruses, Tuhoko virus 1, 2 and 3, in fruit bats from China.</title>
        <authorList>
            <person name="Lau S.K."/>
            <person name="Woo P.C."/>
            <person name="Wong B.H."/>
            <person name="Wong A.Y."/>
            <person name="Tsoi H.W."/>
            <person name="Wang M."/>
            <person name="Lee P."/>
            <person name="Xu H."/>
            <person name="Poon R.W."/>
            <person name="Guo R."/>
            <person name="Li K.S."/>
            <person name="Chan K.H."/>
            <person name="Zheng B.J."/>
            <person name="Yuen K.Y."/>
        </authorList>
    </citation>
    <scope>NUCLEOTIDE SEQUENCE [LARGE SCALE GENOMIC DNA]</scope>
</reference>
<dbReference type="RefSeq" id="YP_009094062.1">
    <property type="nucleotide sequence ID" value="NC_025348.1"/>
</dbReference>
<dbReference type="OrthoDB" id="9580at10239"/>
<dbReference type="Gene3D" id="1.20.5.300">
    <property type="match status" value="1"/>
</dbReference>
<name>D8WJ30_9MONO</name>
<evidence type="ECO:0000256" key="1">
    <source>
        <dbReference type="ARBA" id="ARBA00009016"/>
    </source>
</evidence>
<dbReference type="KEGG" id="vg:20964350"/>
<dbReference type="InterPro" id="IPR004897">
    <property type="entry name" value="P/V_Pprotein_paramyxoviral"/>
</dbReference>
<dbReference type="InterPro" id="IPR025909">
    <property type="entry name" value="Soyouz_module"/>
</dbReference>
<dbReference type="Gene3D" id="1.10.8.10">
    <property type="entry name" value="DNA helicase RuvA subunit, C-terminal domain"/>
    <property type="match status" value="1"/>
</dbReference>
<feature type="compositionally biased region" description="Basic and acidic residues" evidence="6">
    <location>
        <begin position="51"/>
        <end position="60"/>
    </location>
</feature>
<dbReference type="Pfam" id="PF03210">
    <property type="entry name" value="Paramyx_P_V_C"/>
    <property type="match status" value="1"/>
</dbReference>
<dbReference type="EMBL" id="GU128081">
    <property type="protein sequence ID" value="ADI80717.1"/>
    <property type="molecule type" value="Viral_cRNA"/>
</dbReference>
<comment type="similarity">
    <text evidence="1">Belongs to the rubulavirus/avulavirus P protein family.</text>
</comment>
<feature type="region of interest" description="Disordered" evidence="6">
    <location>
        <begin position="142"/>
        <end position="165"/>
    </location>
</feature>
<evidence type="ECO:0000256" key="5">
    <source>
        <dbReference type="ARBA" id="ARBA00022953"/>
    </source>
</evidence>
<evidence type="ECO:0000256" key="3">
    <source>
        <dbReference type="ARBA" id="ARBA00022495"/>
    </source>
</evidence>
<dbReference type="Pfam" id="PF14313">
    <property type="entry name" value="Soyouz_module"/>
    <property type="match status" value="1"/>
</dbReference>
<evidence type="ECO:0000313" key="9">
    <source>
        <dbReference type="Proteomes" id="UP000097651"/>
    </source>
</evidence>
<gene>
    <name evidence="8" type="primary">V/P</name>
</gene>
<evidence type="ECO:0000256" key="6">
    <source>
        <dbReference type="SAM" id="MobiDB-lite"/>
    </source>
</evidence>
<evidence type="ECO:0000256" key="2">
    <source>
        <dbReference type="ARBA" id="ARBA00020572"/>
    </source>
</evidence>
<evidence type="ECO:0000259" key="7">
    <source>
        <dbReference type="Pfam" id="PF14313"/>
    </source>
</evidence>